<dbReference type="OrthoDB" id="20872at2759"/>
<dbReference type="SUPFAM" id="SSF48452">
    <property type="entry name" value="TPR-like"/>
    <property type="match status" value="3"/>
</dbReference>
<comment type="caution">
    <text evidence="3">The sequence shown here is derived from an EMBL/GenBank/DDBJ whole genome shotgun (WGS) entry which is preliminary data.</text>
</comment>
<evidence type="ECO:0000259" key="2">
    <source>
        <dbReference type="Pfam" id="PF25000"/>
    </source>
</evidence>
<dbReference type="InterPro" id="IPR056681">
    <property type="entry name" value="DUF7779"/>
</dbReference>
<dbReference type="InterPro" id="IPR019734">
    <property type="entry name" value="TPR_rpt"/>
</dbReference>
<dbReference type="EMBL" id="VFLP01000029">
    <property type="protein sequence ID" value="TRX93480.1"/>
    <property type="molecule type" value="Genomic_DNA"/>
</dbReference>
<evidence type="ECO:0000256" key="1">
    <source>
        <dbReference type="SAM" id="MobiDB-lite"/>
    </source>
</evidence>
<dbReference type="InterPro" id="IPR027417">
    <property type="entry name" value="P-loop_NTPase"/>
</dbReference>
<dbReference type="SUPFAM" id="SSF52540">
    <property type="entry name" value="P-loop containing nucleoside triphosphate hydrolases"/>
    <property type="match status" value="1"/>
</dbReference>
<keyword evidence="4" id="KW-1185">Reference proteome</keyword>
<organism evidence="3 4">
    <name type="scientific">Xylaria flabelliformis</name>
    <dbReference type="NCBI Taxonomy" id="2512241"/>
    <lineage>
        <taxon>Eukaryota</taxon>
        <taxon>Fungi</taxon>
        <taxon>Dikarya</taxon>
        <taxon>Ascomycota</taxon>
        <taxon>Pezizomycotina</taxon>
        <taxon>Sordariomycetes</taxon>
        <taxon>Xylariomycetidae</taxon>
        <taxon>Xylariales</taxon>
        <taxon>Xylariaceae</taxon>
        <taxon>Xylaria</taxon>
    </lineage>
</organism>
<dbReference type="InterPro" id="IPR053137">
    <property type="entry name" value="NLR-like"/>
</dbReference>
<protein>
    <recommendedName>
        <fullName evidence="2">DUF7779 domain-containing protein</fullName>
    </recommendedName>
</protein>
<dbReference type="STRING" id="2512241.A0A553HZV0"/>
<dbReference type="InterPro" id="IPR011990">
    <property type="entry name" value="TPR-like_helical_dom_sf"/>
</dbReference>
<feature type="compositionally biased region" description="Polar residues" evidence="1">
    <location>
        <begin position="352"/>
        <end position="361"/>
    </location>
</feature>
<name>A0A553HZV0_9PEZI</name>
<dbReference type="AlphaFoldDB" id="A0A553HZV0"/>
<dbReference type="Pfam" id="PF13424">
    <property type="entry name" value="TPR_12"/>
    <property type="match status" value="2"/>
</dbReference>
<dbReference type="Proteomes" id="UP000319160">
    <property type="component" value="Unassembled WGS sequence"/>
</dbReference>
<sequence>MSTSNHVGDLRADGRSNVHIGNRNIVVQAPERPETPLKPSSFIPFCRDSHFVERKTILDRIKQACSTTSSRAALVGLGGVGKSQLAIEYAYRVQDSFRREKKELWVFWIHAGTRAGVEQGFKAIADAVKIRGRNQPGADILQLVYQWLCNEHNGQWMMILDSADDIDVFYDVSQNRKQSTTTGEETRALWTYLPQNSNIIITTRNKDLAFRLTGHHSCVIDVGPMDRADALALLKTKSGSQFDEAIGIELVEALEHMPLAIGQAAAYIQHRAPRASVEKYLKEFRQNEQKKLSLLNYDGGDLRRDANASNSVIATWQISFEHIRSHRPTATELLSLMSFFDCQAIQEELVQRNPSNESGNFETHSDNESTSTSESSNNASEDETYDKEFEEDIATLQNYCLISTNERGDTFEMHGLVQLSTRKWLDMHKETEKFKMACINRLARAFPVPEFFNWPACRKLFPHVEQAVLYYPKDKESKHLEDFKRILFYGGCYSAEQGRYGTAEGMLEKAVAMTKKLFGTEHEETANVMNLLGRIYVNQRRWKDAEKMLRETIEIREAVLEPDDPRMLARMGDLAHVYIGQDRLGAAELELTQIIEKQKRVLGLEHNGTINNMHNLAVVYINQERWQEAELLLKEVVERSKKVRGLKHPCTLISMHNLAFAYKGQERWQEAELLLKEVVERIKKMLGLEHPDTLISMHNLAFAYNGQERWQEAELLLKEVVERRKKVLGPEHRHTLDSMAWLAVARKCLDYTDEAMELMEQCAQARIRVLGREHPRTQWSLSTLQDWRTEKSQARERRWKPIAGTGMASITAKFRKLGFRRGRYNDSAEPSSQAWTGGRARPWAASVLGD</sequence>
<feature type="compositionally biased region" description="Low complexity" evidence="1">
    <location>
        <begin position="368"/>
        <end position="379"/>
    </location>
</feature>
<dbReference type="NCBIfam" id="NF040586">
    <property type="entry name" value="FxSxx_TPR"/>
    <property type="match status" value="1"/>
</dbReference>
<evidence type="ECO:0000313" key="3">
    <source>
        <dbReference type="EMBL" id="TRX93480.1"/>
    </source>
</evidence>
<dbReference type="Pfam" id="PF25000">
    <property type="entry name" value="DUF7779"/>
    <property type="match status" value="1"/>
</dbReference>
<reference evidence="4" key="1">
    <citation type="submission" date="2019-06" db="EMBL/GenBank/DDBJ databases">
        <title>Draft genome sequence of the griseofulvin-producing fungus Xylaria cubensis strain G536.</title>
        <authorList>
            <person name="Mead M.E."/>
            <person name="Raja H.A."/>
            <person name="Steenwyk J.L."/>
            <person name="Knowles S.L."/>
            <person name="Oberlies N.H."/>
            <person name="Rokas A."/>
        </authorList>
    </citation>
    <scope>NUCLEOTIDE SEQUENCE [LARGE SCALE GENOMIC DNA]</scope>
    <source>
        <strain evidence="4">G536</strain>
    </source>
</reference>
<evidence type="ECO:0000313" key="4">
    <source>
        <dbReference type="Proteomes" id="UP000319160"/>
    </source>
</evidence>
<dbReference type="Gene3D" id="1.25.40.10">
    <property type="entry name" value="Tetratricopeptide repeat domain"/>
    <property type="match status" value="2"/>
</dbReference>
<accession>A0A553HZV0</accession>
<dbReference type="Gene3D" id="3.40.50.300">
    <property type="entry name" value="P-loop containing nucleotide triphosphate hydrolases"/>
    <property type="match status" value="1"/>
</dbReference>
<proteinExistence type="predicted"/>
<dbReference type="PANTHER" id="PTHR46082">
    <property type="entry name" value="ATP/GTP-BINDING PROTEIN-RELATED"/>
    <property type="match status" value="1"/>
</dbReference>
<feature type="region of interest" description="Disordered" evidence="1">
    <location>
        <begin position="352"/>
        <end position="386"/>
    </location>
</feature>
<dbReference type="Pfam" id="PF13374">
    <property type="entry name" value="TPR_10"/>
    <property type="match status" value="2"/>
</dbReference>
<dbReference type="PANTHER" id="PTHR46082:SF6">
    <property type="entry name" value="AAA+ ATPASE DOMAIN-CONTAINING PROTEIN-RELATED"/>
    <property type="match status" value="1"/>
</dbReference>
<dbReference type="SMART" id="SM00028">
    <property type="entry name" value="TPR"/>
    <property type="match status" value="4"/>
</dbReference>
<gene>
    <name evidence="3" type="ORF">FHL15_005755</name>
</gene>
<feature type="domain" description="DUF7779" evidence="2">
    <location>
        <begin position="326"/>
        <end position="426"/>
    </location>
</feature>